<organism evidence="1 2">
    <name type="scientific">Mucilaginibacter gossypii</name>
    <dbReference type="NCBI Taxonomy" id="551996"/>
    <lineage>
        <taxon>Bacteria</taxon>
        <taxon>Pseudomonadati</taxon>
        <taxon>Bacteroidota</taxon>
        <taxon>Sphingobacteriia</taxon>
        <taxon>Sphingobacteriales</taxon>
        <taxon>Sphingobacteriaceae</taxon>
        <taxon>Mucilaginibacter</taxon>
    </lineage>
</organism>
<keyword evidence="2" id="KW-1185">Reference proteome</keyword>
<evidence type="ECO:0000313" key="1">
    <source>
        <dbReference type="EMBL" id="SDG35096.1"/>
    </source>
</evidence>
<dbReference type="Proteomes" id="UP000199705">
    <property type="component" value="Unassembled WGS sequence"/>
</dbReference>
<dbReference type="AlphaFoldDB" id="A0A1G7TIE0"/>
<name>A0A1G7TIE0_9SPHI</name>
<gene>
    <name evidence="1" type="ORF">SAMN05192573_103170</name>
</gene>
<dbReference type="EMBL" id="FNCG01000003">
    <property type="protein sequence ID" value="SDG35096.1"/>
    <property type="molecule type" value="Genomic_DNA"/>
</dbReference>
<dbReference type="STRING" id="551996.SAMN05192573_103170"/>
<protein>
    <submittedName>
        <fullName evidence="1">Uncharacterized protein</fullName>
    </submittedName>
</protein>
<evidence type="ECO:0000313" key="2">
    <source>
        <dbReference type="Proteomes" id="UP000199705"/>
    </source>
</evidence>
<proteinExistence type="predicted"/>
<accession>A0A1G7TIE0</accession>
<reference evidence="2" key="1">
    <citation type="submission" date="2016-10" db="EMBL/GenBank/DDBJ databases">
        <authorList>
            <person name="Varghese N."/>
            <person name="Submissions S."/>
        </authorList>
    </citation>
    <scope>NUCLEOTIDE SEQUENCE [LARGE SCALE GENOMIC DNA]</scope>
    <source>
        <strain evidence="2">Gh-67</strain>
    </source>
</reference>
<sequence length="83" mass="9812">MYERDEPKYYIDAFNKAAISNKIIFEMLLNNKTETIESIISKINQNHTLKLSLDNRPFIRIRLKSKQVSLNLPPLPDYFVKNI</sequence>